<dbReference type="OrthoDB" id="3538943at2759"/>
<dbReference type="InParanoid" id="A0A136J2E7"/>
<name>A0A136J2E7_9PEZI</name>
<feature type="region of interest" description="Disordered" evidence="1">
    <location>
        <begin position="59"/>
        <end position="107"/>
    </location>
</feature>
<feature type="region of interest" description="Disordered" evidence="1">
    <location>
        <begin position="352"/>
        <end position="411"/>
    </location>
</feature>
<keyword evidence="3" id="KW-1185">Reference proteome</keyword>
<organism evidence="2 3">
    <name type="scientific">Microdochium bolleyi</name>
    <dbReference type="NCBI Taxonomy" id="196109"/>
    <lineage>
        <taxon>Eukaryota</taxon>
        <taxon>Fungi</taxon>
        <taxon>Dikarya</taxon>
        <taxon>Ascomycota</taxon>
        <taxon>Pezizomycotina</taxon>
        <taxon>Sordariomycetes</taxon>
        <taxon>Xylariomycetidae</taxon>
        <taxon>Xylariales</taxon>
        <taxon>Microdochiaceae</taxon>
        <taxon>Microdochium</taxon>
    </lineage>
</organism>
<dbReference type="EMBL" id="KQ964250">
    <property type="protein sequence ID" value="KXJ91337.1"/>
    <property type="molecule type" value="Genomic_DNA"/>
</dbReference>
<accession>A0A136J2E7</accession>
<dbReference type="STRING" id="196109.A0A136J2E7"/>
<evidence type="ECO:0000313" key="2">
    <source>
        <dbReference type="EMBL" id="KXJ91337.1"/>
    </source>
</evidence>
<proteinExistence type="predicted"/>
<protein>
    <submittedName>
        <fullName evidence="2">Uncharacterized protein</fullName>
    </submittedName>
</protein>
<feature type="compositionally biased region" description="Basic and acidic residues" evidence="1">
    <location>
        <begin position="394"/>
        <end position="403"/>
    </location>
</feature>
<dbReference type="Proteomes" id="UP000070501">
    <property type="component" value="Unassembled WGS sequence"/>
</dbReference>
<gene>
    <name evidence="2" type="ORF">Micbo1qcDRAFT_233855</name>
</gene>
<evidence type="ECO:0000256" key="1">
    <source>
        <dbReference type="SAM" id="MobiDB-lite"/>
    </source>
</evidence>
<evidence type="ECO:0000313" key="3">
    <source>
        <dbReference type="Proteomes" id="UP000070501"/>
    </source>
</evidence>
<reference evidence="3" key="1">
    <citation type="submission" date="2016-02" db="EMBL/GenBank/DDBJ databases">
        <title>Draft genome sequence of Microdochium bolleyi, a fungal endophyte of beachgrass.</title>
        <authorList>
            <consortium name="DOE Joint Genome Institute"/>
            <person name="David A.S."/>
            <person name="May G."/>
            <person name="Haridas S."/>
            <person name="Lim J."/>
            <person name="Wang M."/>
            <person name="Labutti K."/>
            <person name="Lipzen A."/>
            <person name="Barry K."/>
            <person name="Grigoriev I.V."/>
        </authorList>
    </citation>
    <scope>NUCLEOTIDE SEQUENCE [LARGE SCALE GENOMIC DNA]</scope>
    <source>
        <strain evidence="3">J235TASD1</strain>
    </source>
</reference>
<feature type="compositionally biased region" description="Polar residues" evidence="1">
    <location>
        <begin position="63"/>
        <end position="72"/>
    </location>
</feature>
<sequence>MAGSQIDELDYLADHALQARLFKISTEQQSLLSKDDAWTISPSNIPKAVLEHVTAHLQRQKVAASTSGNTQEQAEDPPTPARSPSELQEFERFDSQPPEESSADENVVSVPLHPVAKTPNKASVGNPPEETSPFKSFCAAYVTYTGNTRSFVTACIYIQLQHKKIRSSLYDDFIRAWHEGYYAYVRKCDSAVPPVPAAHAYAWYNEMDDDPLYTLRVITKQNLESVLDAYPDEVEDAQRRLGIVSEKKQAPSRQAEELVLVPSVPQETRAPTLPPAEAPILIDEDEDGNDNGEQIAGERTLARAEASPECSMLEGCPVELSPIDFSKSMSEIDLGRQSAKEPVVRSLVRAGVHRSDDPDGPVSAGGTAVAEPGDHPATDITSQSDGFNVQPRPSHADFHRRETATFCGRSA</sequence>
<dbReference type="AlphaFoldDB" id="A0A136J2E7"/>